<organism evidence="1">
    <name type="scientific">marine sediment metagenome</name>
    <dbReference type="NCBI Taxonomy" id="412755"/>
    <lineage>
        <taxon>unclassified sequences</taxon>
        <taxon>metagenomes</taxon>
        <taxon>ecological metagenomes</taxon>
    </lineage>
</organism>
<protein>
    <submittedName>
        <fullName evidence="1">Uncharacterized protein</fullName>
    </submittedName>
</protein>
<sequence>MRTYLPVFGVRVEEDPVCCVAEISEGNVYAHQCSRKRGHGPDGLYCKQHAKMEEEVKGEDTQTAGWIDVIRKM</sequence>
<accession>A0A0F9QI40</accession>
<dbReference type="EMBL" id="LAZR01004859">
    <property type="protein sequence ID" value="KKN04963.1"/>
    <property type="molecule type" value="Genomic_DNA"/>
</dbReference>
<comment type="caution">
    <text evidence="1">The sequence shown here is derived from an EMBL/GenBank/DDBJ whole genome shotgun (WGS) entry which is preliminary data.</text>
</comment>
<gene>
    <name evidence="1" type="ORF">LCGC14_1091970</name>
</gene>
<reference evidence="1" key="1">
    <citation type="journal article" date="2015" name="Nature">
        <title>Complex archaea that bridge the gap between prokaryotes and eukaryotes.</title>
        <authorList>
            <person name="Spang A."/>
            <person name="Saw J.H."/>
            <person name="Jorgensen S.L."/>
            <person name="Zaremba-Niedzwiedzka K."/>
            <person name="Martijn J."/>
            <person name="Lind A.E."/>
            <person name="van Eijk R."/>
            <person name="Schleper C."/>
            <person name="Guy L."/>
            <person name="Ettema T.J."/>
        </authorList>
    </citation>
    <scope>NUCLEOTIDE SEQUENCE</scope>
</reference>
<dbReference type="AlphaFoldDB" id="A0A0F9QI40"/>
<name>A0A0F9QI40_9ZZZZ</name>
<evidence type="ECO:0000313" key="1">
    <source>
        <dbReference type="EMBL" id="KKN04963.1"/>
    </source>
</evidence>
<proteinExistence type="predicted"/>